<feature type="region of interest" description="Disordered" evidence="1">
    <location>
        <begin position="169"/>
        <end position="302"/>
    </location>
</feature>
<dbReference type="EMBL" id="KN561971">
    <property type="protein sequence ID" value="KHJ85973.1"/>
    <property type="molecule type" value="Genomic_DNA"/>
</dbReference>
<feature type="non-terminal residue" evidence="3">
    <location>
        <position position="302"/>
    </location>
</feature>
<evidence type="ECO:0000259" key="2">
    <source>
        <dbReference type="SMART" id="SM00198"/>
    </source>
</evidence>
<feature type="compositionally biased region" description="Low complexity" evidence="1">
    <location>
        <begin position="180"/>
        <end position="190"/>
    </location>
</feature>
<dbReference type="Pfam" id="PF00188">
    <property type="entry name" value="CAP"/>
    <property type="match status" value="1"/>
</dbReference>
<feature type="domain" description="SCP" evidence="2">
    <location>
        <begin position="1"/>
        <end position="124"/>
    </location>
</feature>
<feature type="compositionally biased region" description="Polar residues" evidence="1">
    <location>
        <begin position="200"/>
        <end position="216"/>
    </location>
</feature>
<evidence type="ECO:0000313" key="4">
    <source>
        <dbReference type="Proteomes" id="UP000053660"/>
    </source>
</evidence>
<dbReference type="Proteomes" id="UP000053660">
    <property type="component" value="Unassembled WGS sequence"/>
</dbReference>
<dbReference type="CDD" id="cd05380">
    <property type="entry name" value="CAP_euk"/>
    <property type="match status" value="1"/>
</dbReference>
<protein>
    <submittedName>
        <fullName evidence="3">SCP-like protein</fullName>
    </submittedName>
</protein>
<proteinExistence type="predicted"/>
<reference evidence="3 4" key="1">
    <citation type="submission" date="2014-03" db="EMBL/GenBank/DDBJ databases">
        <title>Draft genome of the hookworm Oesophagostomum dentatum.</title>
        <authorList>
            <person name="Mitreva M."/>
        </authorList>
    </citation>
    <scope>NUCLEOTIDE SEQUENCE [LARGE SCALE GENOMIC DNA]</scope>
    <source>
        <strain evidence="3 4">OD-Hann</strain>
    </source>
</reference>
<dbReference type="SUPFAM" id="SSF55797">
    <property type="entry name" value="PR-1-like"/>
    <property type="match status" value="1"/>
</dbReference>
<accession>A0A0B1SKV9</accession>
<dbReference type="InterPro" id="IPR014044">
    <property type="entry name" value="CAP_dom"/>
</dbReference>
<feature type="compositionally biased region" description="Low complexity" evidence="1">
    <location>
        <begin position="269"/>
        <end position="279"/>
    </location>
</feature>
<feature type="compositionally biased region" description="Polar residues" evidence="1">
    <location>
        <begin position="290"/>
        <end position="302"/>
    </location>
</feature>
<gene>
    <name evidence="3" type="ORF">OESDEN_14290</name>
</gene>
<organism evidence="3 4">
    <name type="scientific">Oesophagostomum dentatum</name>
    <name type="common">Nodular worm</name>
    <dbReference type="NCBI Taxonomy" id="61180"/>
    <lineage>
        <taxon>Eukaryota</taxon>
        <taxon>Metazoa</taxon>
        <taxon>Ecdysozoa</taxon>
        <taxon>Nematoda</taxon>
        <taxon>Chromadorea</taxon>
        <taxon>Rhabditida</taxon>
        <taxon>Rhabditina</taxon>
        <taxon>Rhabditomorpha</taxon>
        <taxon>Strongyloidea</taxon>
        <taxon>Strongylidae</taxon>
        <taxon>Oesophagostomum</taxon>
    </lineage>
</organism>
<evidence type="ECO:0000313" key="3">
    <source>
        <dbReference type="EMBL" id="KHJ85973.1"/>
    </source>
</evidence>
<keyword evidence="4" id="KW-1185">Reference proteome</keyword>
<dbReference type="Gene3D" id="3.40.33.10">
    <property type="entry name" value="CAP"/>
    <property type="match status" value="1"/>
</dbReference>
<dbReference type="SMART" id="SM00198">
    <property type="entry name" value="SCP"/>
    <property type="match status" value="1"/>
</dbReference>
<evidence type="ECO:0000256" key="1">
    <source>
        <dbReference type="SAM" id="MobiDB-lite"/>
    </source>
</evidence>
<dbReference type="AlphaFoldDB" id="A0A0B1SKV9"/>
<dbReference type="InterPro" id="IPR035940">
    <property type="entry name" value="CAP_sf"/>
</dbReference>
<name>A0A0B1SKV9_OESDE</name>
<sequence>MNSAKNMYKLKWDCGLERKVDEVIQGCPNSAKVGGHLSQNIVRWNNINGSIIKPSMLVKLTLTSWWKAGERFGVPSSQEYNNDKLTTFANMAYSKASRVGCSYVTCGNSITLSCLYNANIHVGNDPIWETGPACTRGDECTTYGSSGCEDGLCTAGTEKTVVTQAPVVTEAPEAPDATVAPTAETPSASEASEEPEISTQATEAPTTVVFESTTPTFPEAPESTVVPTVETPSASEASEEPEITSQPTEAPTAPLVPESTTPIFPEAPEPTVVPTVETPSASKASEEPEITSQPTEAPTTSV</sequence>